<dbReference type="Pfam" id="PF00849">
    <property type="entry name" value="PseudoU_synth_2"/>
    <property type="match status" value="1"/>
</dbReference>
<proteinExistence type="inferred from homology"/>
<dbReference type="CDD" id="cd02869">
    <property type="entry name" value="PseudoU_synth_RluA_like"/>
    <property type="match status" value="1"/>
</dbReference>
<reference evidence="3" key="2">
    <citation type="submission" date="2021-08" db="EMBL/GenBank/DDBJ databases">
        <authorList>
            <person name="Tani A."/>
            <person name="Ola A."/>
            <person name="Ogura Y."/>
            <person name="Katsura K."/>
            <person name="Hayashi T."/>
        </authorList>
    </citation>
    <scope>NUCLEOTIDE SEQUENCE</scope>
    <source>
        <strain evidence="3">DSM 23632</strain>
    </source>
</reference>
<dbReference type="InterPro" id="IPR006145">
    <property type="entry name" value="PsdUridine_synth_RsuA/RluA"/>
</dbReference>
<evidence type="ECO:0000313" key="4">
    <source>
        <dbReference type="Proteomes" id="UP001055057"/>
    </source>
</evidence>
<comment type="caution">
    <text evidence="3">The sequence shown here is derived from an EMBL/GenBank/DDBJ whole genome shotgun (WGS) entry which is preliminary data.</text>
</comment>
<name>A0ABQ4U411_9HYPH</name>
<accession>A0ABQ4U411</accession>
<evidence type="ECO:0000313" key="3">
    <source>
        <dbReference type="EMBL" id="GJE62189.1"/>
    </source>
</evidence>
<reference evidence="3" key="1">
    <citation type="journal article" date="2021" name="Front. Microbiol.">
        <title>Comprehensive Comparative Genomics and Phenotyping of Methylobacterium Species.</title>
        <authorList>
            <person name="Alessa O."/>
            <person name="Ogura Y."/>
            <person name="Fujitani Y."/>
            <person name="Takami H."/>
            <person name="Hayashi T."/>
            <person name="Sahin N."/>
            <person name="Tani A."/>
        </authorList>
    </citation>
    <scope>NUCLEOTIDE SEQUENCE</scope>
    <source>
        <strain evidence="3">DSM 23632</strain>
    </source>
</reference>
<evidence type="ECO:0000256" key="1">
    <source>
        <dbReference type="ARBA" id="ARBA00010876"/>
    </source>
</evidence>
<dbReference type="PANTHER" id="PTHR21600">
    <property type="entry name" value="MITOCHONDRIAL RNA PSEUDOURIDINE SYNTHASE"/>
    <property type="match status" value="1"/>
</dbReference>
<dbReference type="EMBL" id="BPRB01000286">
    <property type="protein sequence ID" value="GJE62189.1"/>
    <property type="molecule type" value="Genomic_DNA"/>
</dbReference>
<keyword evidence="4" id="KW-1185">Reference proteome</keyword>
<dbReference type="InterPro" id="IPR020103">
    <property type="entry name" value="PsdUridine_synth_cat_dom_sf"/>
</dbReference>
<feature type="domain" description="Pseudouridine synthase RsuA/RluA-like" evidence="2">
    <location>
        <begin position="22"/>
        <end position="173"/>
    </location>
</feature>
<dbReference type="RefSeq" id="WP_238184828.1">
    <property type="nucleotide sequence ID" value="NZ_BPRB01000286.1"/>
</dbReference>
<dbReference type="InterPro" id="IPR050188">
    <property type="entry name" value="RluA_PseudoU_synthase"/>
</dbReference>
<dbReference type="Gene3D" id="3.30.2350.10">
    <property type="entry name" value="Pseudouridine synthase"/>
    <property type="match status" value="1"/>
</dbReference>
<comment type="similarity">
    <text evidence="1">Belongs to the pseudouridine synthase RluA family.</text>
</comment>
<organism evidence="3 4">
    <name type="scientific">Methylobacterium trifolii</name>
    <dbReference type="NCBI Taxonomy" id="1003092"/>
    <lineage>
        <taxon>Bacteria</taxon>
        <taxon>Pseudomonadati</taxon>
        <taxon>Pseudomonadota</taxon>
        <taxon>Alphaproteobacteria</taxon>
        <taxon>Hyphomicrobiales</taxon>
        <taxon>Methylobacteriaceae</taxon>
        <taxon>Methylobacterium</taxon>
    </lineage>
</organism>
<dbReference type="SUPFAM" id="SSF55120">
    <property type="entry name" value="Pseudouridine synthase"/>
    <property type="match status" value="1"/>
</dbReference>
<sequence>MSPSAAILPDIGARLLYRDALLLVIDKPAGLPVHPGPKGGQTLTDHLDALRFGLPRRPEAVHRLDRDTSGCLALGRHAKALARLNRLFATGVAQKRYWALVEGGPEADEGRIDLALARRSDDPRSWWMKADPAGDPSLTLWRVMGRSSDRATTWLELEPITGRTHQLRVHCAASGFPIVGDPIYGSAPRHGGPGLQLHARRLALPLYPRKPPVVAEAPLPEHMRAGLSACGWTADTRPAPAE</sequence>
<gene>
    <name evidence="3" type="ORF">MPOCJGCO_4319</name>
</gene>
<dbReference type="PANTHER" id="PTHR21600:SF44">
    <property type="entry name" value="RIBOSOMAL LARGE SUBUNIT PSEUDOURIDINE SYNTHASE D"/>
    <property type="match status" value="1"/>
</dbReference>
<dbReference type="Proteomes" id="UP001055057">
    <property type="component" value="Unassembled WGS sequence"/>
</dbReference>
<evidence type="ECO:0000259" key="2">
    <source>
        <dbReference type="Pfam" id="PF00849"/>
    </source>
</evidence>
<protein>
    <recommendedName>
        <fullName evidence="2">Pseudouridine synthase RsuA/RluA-like domain-containing protein</fullName>
    </recommendedName>
</protein>